<dbReference type="AlphaFoldDB" id="A0A1R1SLP4"/>
<accession>A0A1R1SLP4</accession>
<keyword evidence="4" id="KW-0804">Transcription</keyword>
<dbReference type="InterPro" id="IPR014284">
    <property type="entry name" value="RNA_pol_sigma-70_dom"/>
</dbReference>
<evidence type="ECO:0000313" key="8">
    <source>
        <dbReference type="EMBL" id="OMI39228.1"/>
    </source>
</evidence>
<dbReference type="NCBIfam" id="TIGR02937">
    <property type="entry name" value="sigma70-ECF"/>
    <property type="match status" value="1"/>
</dbReference>
<dbReference type="SUPFAM" id="SSF88946">
    <property type="entry name" value="Sigma2 domain of RNA polymerase sigma factors"/>
    <property type="match status" value="1"/>
</dbReference>
<dbReference type="InterPro" id="IPR036388">
    <property type="entry name" value="WH-like_DNA-bd_sf"/>
</dbReference>
<dbReference type="PANTHER" id="PTHR43133:SF25">
    <property type="entry name" value="RNA POLYMERASE SIGMA FACTOR RFAY-RELATED"/>
    <property type="match status" value="1"/>
</dbReference>
<dbReference type="Pfam" id="PF04542">
    <property type="entry name" value="Sigma70_r2"/>
    <property type="match status" value="1"/>
</dbReference>
<dbReference type="InterPro" id="IPR013249">
    <property type="entry name" value="RNA_pol_sigma70_r4_t2"/>
</dbReference>
<evidence type="ECO:0000259" key="6">
    <source>
        <dbReference type="Pfam" id="PF04542"/>
    </source>
</evidence>
<dbReference type="InterPro" id="IPR007627">
    <property type="entry name" value="RNA_pol_sigma70_r2"/>
</dbReference>
<dbReference type="InterPro" id="IPR039425">
    <property type="entry name" value="RNA_pol_sigma-70-like"/>
</dbReference>
<gene>
    <name evidence="8" type="ORF">SPAR_11865</name>
</gene>
<keyword evidence="2" id="KW-0805">Transcription regulation</keyword>
<keyword evidence="3" id="KW-0731">Sigma factor</keyword>
<dbReference type="GO" id="GO:0016987">
    <property type="term" value="F:sigma factor activity"/>
    <property type="evidence" value="ECO:0007669"/>
    <property type="project" value="UniProtKB-KW"/>
</dbReference>
<keyword evidence="9" id="KW-1185">Reference proteome</keyword>
<evidence type="ECO:0000256" key="3">
    <source>
        <dbReference type="ARBA" id="ARBA00023082"/>
    </source>
</evidence>
<dbReference type="InterPro" id="IPR013324">
    <property type="entry name" value="RNA_pol_sigma_r3/r4-like"/>
</dbReference>
<evidence type="ECO:0000256" key="1">
    <source>
        <dbReference type="ARBA" id="ARBA00010641"/>
    </source>
</evidence>
<dbReference type="RefSeq" id="WP_065962804.1">
    <property type="nucleotide sequence ID" value="NZ_ASQP01000172.1"/>
</dbReference>
<dbReference type="PANTHER" id="PTHR43133">
    <property type="entry name" value="RNA POLYMERASE ECF-TYPE SIGMA FACTO"/>
    <property type="match status" value="1"/>
</dbReference>
<evidence type="ECO:0000259" key="7">
    <source>
        <dbReference type="Pfam" id="PF08281"/>
    </source>
</evidence>
<evidence type="ECO:0000256" key="5">
    <source>
        <dbReference type="SAM" id="MobiDB-lite"/>
    </source>
</evidence>
<dbReference type="Proteomes" id="UP000186168">
    <property type="component" value="Unassembled WGS sequence"/>
</dbReference>
<evidence type="ECO:0000313" key="9">
    <source>
        <dbReference type="Proteomes" id="UP000186168"/>
    </source>
</evidence>
<dbReference type="EMBL" id="ASQP01000172">
    <property type="protein sequence ID" value="OMI39228.1"/>
    <property type="molecule type" value="Genomic_DNA"/>
</dbReference>
<organism evidence="8 9">
    <name type="scientific">Streptomyces sparsogenes DSM 40356</name>
    <dbReference type="NCBI Taxonomy" id="1331668"/>
    <lineage>
        <taxon>Bacteria</taxon>
        <taxon>Bacillati</taxon>
        <taxon>Actinomycetota</taxon>
        <taxon>Actinomycetes</taxon>
        <taxon>Kitasatosporales</taxon>
        <taxon>Streptomycetaceae</taxon>
        <taxon>Streptomyces</taxon>
    </lineage>
</organism>
<feature type="domain" description="RNA polymerase sigma factor 70 region 4 type 2" evidence="7">
    <location>
        <begin position="121"/>
        <end position="172"/>
    </location>
</feature>
<dbReference type="STRING" id="67365.GCA_001704635_06650"/>
<evidence type="ECO:0000256" key="2">
    <source>
        <dbReference type="ARBA" id="ARBA00023015"/>
    </source>
</evidence>
<dbReference type="GeneID" id="96744181"/>
<reference evidence="8 9" key="1">
    <citation type="submission" date="2013-05" db="EMBL/GenBank/DDBJ databases">
        <title>Genome sequence of Streptomyces sparsogenes DSM 40356.</title>
        <authorList>
            <person name="Coyne S."/>
            <person name="Seebeck F.P."/>
        </authorList>
    </citation>
    <scope>NUCLEOTIDE SEQUENCE [LARGE SCALE GENOMIC DNA]</scope>
    <source>
        <strain evidence="8 9">DSM 40356</strain>
    </source>
</reference>
<dbReference type="GO" id="GO:0003677">
    <property type="term" value="F:DNA binding"/>
    <property type="evidence" value="ECO:0007669"/>
    <property type="project" value="InterPro"/>
</dbReference>
<name>A0A1R1SLP4_9ACTN</name>
<feature type="domain" description="RNA polymerase sigma-70 region 2" evidence="6">
    <location>
        <begin position="20"/>
        <end position="88"/>
    </location>
</feature>
<dbReference type="CDD" id="cd06171">
    <property type="entry name" value="Sigma70_r4"/>
    <property type="match status" value="1"/>
</dbReference>
<evidence type="ECO:0000256" key="4">
    <source>
        <dbReference type="ARBA" id="ARBA00023163"/>
    </source>
</evidence>
<dbReference type="Gene3D" id="1.10.1740.10">
    <property type="match status" value="1"/>
</dbReference>
<comment type="caution">
    <text evidence="8">The sequence shown here is derived from an EMBL/GenBank/DDBJ whole genome shotgun (WGS) entry which is preliminary data.</text>
</comment>
<dbReference type="GO" id="GO:0006352">
    <property type="term" value="P:DNA-templated transcription initiation"/>
    <property type="evidence" value="ECO:0007669"/>
    <property type="project" value="InterPro"/>
</dbReference>
<dbReference type="Gene3D" id="1.10.10.10">
    <property type="entry name" value="Winged helix-like DNA-binding domain superfamily/Winged helix DNA-binding domain"/>
    <property type="match status" value="1"/>
</dbReference>
<feature type="region of interest" description="Disordered" evidence="5">
    <location>
        <begin position="172"/>
        <end position="215"/>
    </location>
</feature>
<dbReference type="InterPro" id="IPR013325">
    <property type="entry name" value="RNA_pol_sigma_r2"/>
</dbReference>
<comment type="similarity">
    <text evidence="1">Belongs to the sigma-70 factor family. ECF subfamily.</text>
</comment>
<dbReference type="Pfam" id="PF08281">
    <property type="entry name" value="Sigma70_r4_2"/>
    <property type="match status" value="1"/>
</dbReference>
<feature type="compositionally biased region" description="Basic and acidic residues" evidence="5">
    <location>
        <begin position="178"/>
        <end position="215"/>
    </location>
</feature>
<dbReference type="SUPFAM" id="SSF88659">
    <property type="entry name" value="Sigma3 and sigma4 domains of RNA polymerase sigma factors"/>
    <property type="match status" value="1"/>
</dbReference>
<sequence length="215" mass="23921">METKPRTRIRDGDPDAFGELFDACARSVHNHAYRLTGDWSTAEDMVSLTFLEAWRLRGRIDAEGGSLRPWLLGIATNTVRNARRAARRHAVALSRLPRQEPVRDFADDVASRIDDTDLLASVTTALEALRRPEREVLALCVWSGLDYAAAAEALGVPVGTVRSRLSRARKKLAAATEKTTKTEKAADRNREPARRRAQVRDGRTPAARPIEEGNR</sequence>
<protein>
    <submittedName>
        <fullName evidence="8">Putative sigma factor</fullName>
    </submittedName>
</protein>
<proteinExistence type="inferred from homology"/>